<dbReference type="InterPro" id="IPR018060">
    <property type="entry name" value="HTH_AraC"/>
</dbReference>
<evidence type="ECO:0000313" key="7">
    <source>
        <dbReference type="Proteomes" id="UP000261080"/>
    </source>
</evidence>
<dbReference type="InterPro" id="IPR018062">
    <property type="entry name" value="HTH_AraC-typ_CS"/>
</dbReference>
<dbReference type="PANTHER" id="PTHR47504:SF5">
    <property type="entry name" value="RIGHT ORIGIN-BINDING PROTEIN"/>
    <property type="match status" value="1"/>
</dbReference>
<dbReference type="Proteomes" id="UP000261080">
    <property type="component" value="Unassembled WGS sequence"/>
</dbReference>
<dbReference type="CDD" id="cd04301">
    <property type="entry name" value="NAT_SF"/>
    <property type="match status" value="1"/>
</dbReference>
<dbReference type="GO" id="GO:0043565">
    <property type="term" value="F:sequence-specific DNA binding"/>
    <property type="evidence" value="ECO:0007669"/>
    <property type="project" value="InterPro"/>
</dbReference>
<proteinExistence type="predicted"/>
<protein>
    <submittedName>
        <fullName evidence="6">Helix-turn-helix domain-containing protein</fullName>
    </submittedName>
</protein>
<keyword evidence="3" id="KW-0804">Transcription</keyword>
<evidence type="ECO:0000259" key="5">
    <source>
        <dbReference type="PROSITE" id="PS51186"/>
    </source>
</evidence>
<comment type="caution">
    <text evidence="6">The sequence shown here is derived from an EMBL/GenBank/DDBJ whole genome shotgun (WGS) entry which is preliminary data.</text>
</comment>
<evidence type="ECO:0000256" key="2">
    <source>
        <dbReference type="ARBA" id="ARBA00023125"/>
    </source>
</evidence>
<dbReference type="RefSeq" id="WP_024732668.1">
    <property type="nucleotide sequence ID" value="NZ_CALBAT010000003.1"/>
</dbReference>
<gene>
    <name evidence="6" type="ORF">DW016_01195</name>
</gene>
<feature type="domain" description="N-acetyltransferase" evidence="5">
    <location>
        <begin position="132"/>
        <end position="278"/>
    </location>
</feature>
<dbReference type="PROSITE" id="PS00041">
    <property type="entry name" value="HTH_ARAC_FAMILY_1"/>
    <property type="match status" value="1"/>
</dbReference>
<reference evidence="6 7" key="1">
    <citation type="submission" date="2018-08" db="EMBL/GenBank/DDBJ databases">
        <title>A genome reference for cultivated species of the human gut microbiota.</title>
        <authorList>
            <person name="Zou Y."/>
            <person name="Xue W."/>
            <person name="Luo G."/>
        </authorList>
    </citation>
    <scope>NUCLEOTIDE SEQUENCE [LARGE SCALE GENOMIC DNA]</scope>
    <source>
        <strain evidence="6 7">AF37-2AT</strain>
    </source>
</reference>
<dbReference type="Gene3D" id="3.40.630.30">
    <property type="match status" value="1"/>
</dbReference>
<dbReference type="EMBL" id="QVLX01000001">
    <property type="protein sequence ID" value="RGE89915.1"/>
    <property type="molecule type" value="Genomic_DNA"/>
</dbReference>
<dbReference type="InterPro" id="IPR050959">
    <property type="entry name" value="MarA-like"/>
</dbReference>
<evidence type="ECO:0000256" key="1">
    <source>
        <dbReference type="ARBA" id="ARBA00023015"/>
    </source>
</evidence>
<dbReference type="SMART" id="SM00342">
    <property type="entry name" value="HTH_ARAC"/>
    <property type="match status" value="1"/>
</dbReference>
<evidence type="ECO:0000259" key="4">
    <source>
        <dbReference type="PROSITE" id="PS01124"/>
    </source>
</evidence>
<name>A0A3E3K5N7_9FIRM</name>
<evidence type="ECO:0000313" key="6">
    <source>
        <dbReference type="EMBL" id="RGE89915.1"/>
    </source>
</evidence>
<dbReference type="GO" id="GO:0003700">
    <property type="term" value="F:DNA-binding transcription factor activity"/>
    <property type="evidence" value="ECO:0007669"/>
    <property type="project" value="InterPro"/>
</dbReference>
<dbReference type="AlphaFoldDB" id="A0A3E3K5N7"/>
<dbReference type="InterPro" id="IPR000182">
    <property type="entry name" value="GNAT_dom"/>
</dbReference>
<keyword evidence="1" id="KW-0805">Transcription regulation</keyword>
<dbReference type="PROSITE" id="PS51186">
    <property type="entry name" value="GNAT"/>
    <property type="match status" value="1"/>
</dbReference>
<dbReference type="InterPro" id="IPR016181">
    <property type="entry name" value="Acyl_CoA_acyltransferase"/>
</dbReference>
<sequence length="292" mass="33891">MENNAVISIEQVIDYIENHLSEKIDLETVSTTVNYSKYHLHRMFTETVGLTIHDYVQRRQLTEAAKLLVFSDKPIIEIAFICGYESQQSFTTAFTAMYKTSPAQYRDKQEFYPLLLQVVIHNKKVNTTLTKNNIRFATIEDIPSWMELLRLVVDGYPVLDETDYLHKLKICIQNKQALVLKDGDLLIGALAFSIPPCCIEFLGIHPQYRKRGIQKFFLDALIEDYYPEQDICITTYRKGDRADTGYRKELQKLGFAERELLIEFGYPTQRFVLTAKCSETNDKRLSSNKTEI</sequence>
<accession>A0A3E3K5N7</accession>
<keyword evidence="7" id="KW-1185">Reference proteome</keyword>
<dbReference type="GO" id="GO:0016747">
    <property type="term" value="F:acyltransferase activity, transferring groups other than amino-acyl groups"/>
    <property type="evidence" value="ECO:0007669"/>
    <property type="project" value="InterPro"/>
</dbReference>
<feature type="domain" description="HTH araC/xylS-type" evidence="4">
    <location>
        <begin position="10"/>
        <end position="108"/>
    </location>
</feature>
<dbReference type="SUPFAM" id="SSF55729">
    <property type="entry name" value="Acyl-CoA N-acyltransferases (Nat)"/>
    <property type="match status" value="1"/>
</dbReference>
<dbReference type="Gene3D" id="1.10.10.60">
    <property type="entry name" value="Homeodomain-like"/>
    <property type="match status" value="2"/>
</dbReference>
<dbReference type="SUPFAM" id="SSF46689">
    <property type="entry name" value="Homeodomain-like"/>
    <property type="match status" value="2"/>
</dbReference>
<dbReference type="PANTHER" id="PTHR47504">
    <property type="entry name" value="RIGHT ORIGIN-BINDING PROTEIN"/>
    <property type="match status" value="1"/>
</dbReference>
<dbReference type="Pfam" id="PF12833">
    <property type="entry name" value="HTH_18"/>
    <property type="match status" value="1"/>
</dbReference>
<organism evidence="6 7">
    <name type="scientific">Sellimonas intestinalis</name>
    <dbReference type="NCBI Taxonomy" id="1653434"/>
    <lineage>
        <taxon>Bacteria</taxon>
        <taxon>Bacillati</taxon>
        <taxon>Bacillota</taxon>
        <taxon>Clostridia</taxon>
        <taxon>Lachnospirales</taxon>
        <taxon>Lachnospiraceae</taxon>
        <taxon>Sellimonas</taxon>
    </lineage>
</organism>
<dbReference type="OrthoDB" id="8365150at2"/>
<keyword evidence="2" id="KW-0238">DNA-binding</keyword>
<dbReference type="PROSITE" id="PS01124">
    <property type="entry name" value="HTH_ARAC_FAMILY_2"/>
    <property type="match status" value="1"/>
</dbReference>
<evidence type="ECO:0000256" key="3">
    <source>
        <dbReference type="ARBA" id="ARBA00023163"/>
    </source>
</evidence>
<dbReference type="InterPro" id="IPR009057">
    <property type="entry name" value="Homeodomain-like_sf"/>
</dbReference>